<organism evidence="7 8">
    <name type="scientific">Phytopseudomonas seleniipraecipitans</name>
    <dbReference type="NCBI Taxonomy" id="640205"/>
    <lineage>
        <taxon>Bacteria</taxon>
        <taxon>Pseudomonadati</taxon>
        <taxon>Pseudomonadota</taxon>
        <taxon>Gammaproteobacteria</taxon>
        <taxon>Pseudomonadales</taxon>
        <taxon>Pseudomonadaceae</taxon>
        <taxon>Phytopseudomonas</taxon>
    </lineage>
</organism>
<proteinExistence type="predicted"/>
<evidence type="ECO:0000256" key="5">
    <source>
        <dbReference type="PROSITE-ProRule" id="PRU00560"/>
    </source>
</evidence>
<dbReference type="SUPFAM" id="SSF52540">
    <property type="entry name" value="P-loop containing nucleoside triphosphate hydrolases"/>
    <property type="match status" value="1"/>
</dbReference>
<feature type="binding site" evidence="5">
    <location>
        <begin position="237"/>
        <end position="244"/>
    </location>
    <ligand>
        <name>ATP</name>
        <dbReference type="ChEBI" id="CHEBI:30616"/>
    </ligand>
</feature>
<dbReference type="PROSITE" id="PS51198">
    <property type="entry name" value="UVRD_HELICASE_ATP_BIND"/>
    <property type="match status" value="1"/>
</dbReference>
<evidence type="ECO:0000256" key="1">
    <source>
        <dbReference type="ARBA" id="ARBA00022741"/>
    </source>
</evidence>
<dbReference type="InterPro" id="IPR000212">
    <property type="entry name" value="DNA_helicase_UvrD/REP"/>
</dbReference>
<dbReference type="RefSeq" id="WP_164090906.1">
    <property type="nucleotide sequence ID" value="NZ_CP076114.1"/>
</dbReference>
<dbReference type="PANTHER" id="PTHR11070:SF45">
    <property type="entry name" value="DNA 3'-5' HELICASE"/>
    <property type="match status" value="1"/>
</dbReference>
<evidence type="ECO:0000256" key="4">
    <source>
        <dbReference type="ARBA" id="ARBA00022840"/>
    </source>
</evidence>
<dbReference type="Gene3D" id="3.40.50.300">
    <property type="entry name" value="P-loop containing nucleotide triphosphate hydrolases"/>
    <property type="match status" value="2"/>
</dbReference>
<evidence type="ECO:0000313" key="7">
    <source>
        <dbReference type="EMBL" id="UUD65587.1"/>
    </source>
</evidence>
<keyword evidence="3 5" id="KW-0347">Helicase</keyword>
<keyword evidence="8" id="KW-1185">Reference proteome</keyword>
<feature type="domain" description="UvrD-like helicase ATP-binding" evidence="6">
    <location>
        <begin position="216"/>
        <end position="552"/>
    </location>
</feature>
<evidence type="ECO:0000259" key="6">
    <source>
        <dbReference type="PROSITE" id="PS51198"/>
    </source>
</evidence>
<reference evidence="7" key="1">
    <citation type="submission" date="2021-05" db="EMBL/GenBank/DDBJ databases">
        <title>Complete genome sequence of Pseudomonas seleniipraecipitans strain D1-6.</title>
        <authorList>
            <person name="Lafi F."/>
            <person name="Eida A."/>
            <person name="Alam I."/>
            <person name="Hert H."/>
            <person name="Saad M."/>
        </authorList>
    </citation>
    <scope>NUCLEOTIDE SEQUENCE</scope>
    <source>
        <strain evidence="7">D1-6</strain>
    </source>
</reference>
<gene>
    <name evidence="7" type="ORF">D16iCDA_07985</name>
</gene>
<dbReference type="InterPro" id="IPR027417">
    <property type="entry name" value="P-loop_NTPase"/>
</dbReference>
<keyword evidence="1 5" id="KW-0547">Nucleotide-binding</keyword>
<evidence type="ECO:0000313" key="8">
    <source>
        <dbReference type="Proteomes" id="UP000887421"/>
    </source>
</evidence>
<keyword evidence="4 5" id="KW-0067">ATP-binding</keyword>
<dbReference type="Proteomes" id="UP000887421">
    <property type="component" value="Chromosome"/>
</dbReference>
<dbReference type="Pfam" id="PF00580">
    <property type="entry name" value="UvrD-helicase"/>
    <property type="match status" value="1"/>
</dbReference>
<evidence type="ECO:0000256" key="3">
    <source>
        <dbReference type="ARBA" id="ARBA00022806"/>
    </source>
</evidence>
<keyword evidence="2 5" id="KW-0378">Hydrolase</keyword>
<dbReference type="EMBL" id="CP076114">
    <property type="protein sequence ID" value="UUD65587.1"/>
    <property type="molecule type" value="Genomic_DNA"/>
</dbReference>
<accession>A0ABY5JC06</accession>
<evidence type="ECO:0000256" key="2">
    <source>
        <dbReference type="ARBA" id="ARBA00022801"/>
    </source>
</evidence>
<dbReference type="PANTHER" id="PTHR11070">
    <property type="entry name" value="UVRD / RECB / PCRA DNA HELICASE FAMILY MEMBER"/>
    <property type="match status" value="1"/>
</dbReference>
<name>A0ABY5JC06_9GAMM</name>
<sequence>MLTVTIDEKSLFGICAGQLEIEAFSRSLALPVSTETTRCVELSGHGYILSNAFQPQDALLTISLASDGPLTEMTPEVREEALGRLIRCTTRIITGRTRSIPPKWRPFHYKSLLVFQADRHIRKDEGGKTNAGRIILEHTHNSVFAFQLDLNNSKKLSEVATPKELWKAALDGIPDALAEQVQIKQQRLAANEVELDDSLPNKTRETFTTEEWYERRLTIPQRKFVDHPLTNSVRLVGPAGTGKTLALIIKCINELKKSIQANQPIRALFLTNAYDTAQSVEELIESLEPEIGVELLASEHPSLVVTTLYSLADLQMRYDLNGLTPVSIDGYEGKSFQADILNEVIEDYKIGNWIAYSSACSAPFVQYFDAPPDSMERRFFLWEVLNEFACVLDAEGVKSGSERRSNYLTEKRKNWMMVLNSKEEREVLLNLYDSFRQRLREMKAIGSDQMITDFLNHLDSFRWEATREEEGFDIIFVDELHLFNRQERMIFRNLMRSGNSEPSVFMAYDAKQSPRDTFLQLPSIEAKQLDLWKDAKLGHVEKIELVDVFRYTPQIAEALSRIDASFPGQNLDDDWPQYTGISKTEDGPIPIICNMPSTNAVYRDVFPRARTKQRELGKTGRVAILCASNELFGKYLQYSAFKDNFVSITSREDASATIKSTRKFIFSMPEYVAGLQFDTVYLIDVNKDEVPEGAYAAAAQRKFVSQIYLGASRAERTLEIYSTQEHGGISPVLSQAVLSGAIQQKDFQNL</sequence>
<protein>
    <recommendedName>
        <fullName evidence="6">UvrD-like helicase ATP-binding domain-containing protein</fullName>
    </recommendedName>
</protein>
<dbReference type="InterPro" id="IPR014016">
    <property type="entry name" value="UvrD-like_ATP-bd"/>
</dbReference>